<dbReference type="Pfam" id="PF18810">
    <property type="entry name" value="PBECR2"/>
    <property type="match status" value="1"/>
</dbReference>
<dbReference type="InterPro" id="IPR041110">
    <property type="entry name" value="PBECR2"/>
</dbReference>
<dbReference type="AlphaFoldDB" id="A0A2K8UEU6"/>
<evidence type="ECO:0000259" key="1">
    <source>
        <dbReference type="Pfam" id="PF18810"/>
    </source>
</evidence>
<name>A0A2K8UEU6_9GAMM</name>
<organism evidence="2 3">
    <name type="scientific">Candidatus Thiodictyon syntrophicum</name>
    <dbReference type="NCBI Taxonomy" id="1166950"/>
    <lineage>
        <taxon>Bacteria</taxon>
        <taxon>Pseudomonadati</taxon>
        <taxon>Pseudomonadota</taxon>
        <taxon>Gammaproteobacteria</taxon>
        <taxon>Chromatiales</taxon>
        <taxon>Chromatiaceae</taxon>
        <taxon>Thiodictyon</taxon>
    </lineage>
</organism>
<proteinExistence type="predicted"/>
<keyword evidence="3" id="KW-1185">Reference proteome</keyword>
<evidence type="ECO:0000313" key="2">
    <source>
        <dbReference type="EMBL" id="AUB83631.1"/>
    </source>
</evidence>
<protein>
    <recommendedName>
        <fullName evidence="1">Phage-Barnase-EndoU-ColicinE5/D-RelE like nuclease 2 domain-containing protein</fullName>
    </recommendedName>
</protein>
<gene>
    <name evidence="2" type="ORF">THSYN_23560</name>
</gene>
<dbReference type="Proteomes" id="UP000232638">
    <property type="component" value="Chromosome"/>
</dbReference>
<evidence type="ECO:0000313" key="3">
    <source>
        <dbReference type="Proteomes" id="UP000232638"/>
    </source>
</evidence>
<dbReference type="KEGG" id="tsy:THSYN_23560"/>
<feature type="domain" description="Phage-Barnase-EndoU-ColicinE5/D-RelE like nuclease 2" evidence="1">
    <location>
        <begin position="5"/>
        <end position="129"/>
    </location>
</feature>
<sequence>MFRRFMLEFGDEKRAVFTDVIGNALEIDRGLFLNLRGEWKIMKGERAPWLLYTAFNIKEPDEIWREPGRRGGRDKLYYLSRFEVGRRGLLGCVAVFARERGATGTWAGSTNYATTDEKYIYRKRNKEILNGEMKYWRRE</sequence>
<accession>A0A2K8UEU6</accession>
<reference evidence="2 3" key="1">
    <citation type="submission" date="2017-03" db="EMBL/GenBank/DDBJ databases">
        <title>Complete genome sequence of Candidatus 'Thiodictyon syntrophicum' sp. nov. strain Cad16T, a photolithoautotroph purple sulfur bacterium isolated from an alpine meromictic lake.</title>
        <authorList>
            <person name="Luedin S.M."/>
            <person name="Pothier J.F."/>
            <person name="Danza F."/>
            <person name="Storelli N."/>
            <person name="Wittwer M."/>
            <person name="Tonolla M."/>
        </authorList>
    </citation>
    <scope>NUCLEOTIDE SEQUENCE [LARGE SCALE GENOMIC DNA]</scope>
    <source>
        <strain evidence="2 3">Cad16T</strain>
    </source>
</reference>
<dbReference type="EMBL" id="CP020370">
    <property type="protein sequence ID" value="AUB83631.1"/>
    <property type="molecule type" value="Genomic_DNA"/>
</dbReference>